<keyword evidence="4" id="KW-1185">Reference proteome</keyword>
<dbReference type="RefSeq" id="XP_064687232.1">
    <property type="nucleotide sequence ID" value="XM_064825718.1"/>
</dbReference>
<evidence type="ECO:0000313" key="3">
    <source>
        <dbReference type="EMBL" id="KAK4520566.1"/>
    </source>
</evidence>
<feature type="compositionally biased region" description="Low complexity" evidence="1">
    <location>
        <begin position="432"/>
        <end position="445"/>
    </location>
</feature>
<feature type="compositionally biased region" description="Basic and acidic residues" evidence="1">
    <location>
        <begin position="122"/>
        <end position="153"/>
    </location>
</feature>
<comment type="caution">
    <text evidence="3">The sequence shown here is derived from an EMBL/GenBank/DDBJ whole genome shotgun (WGS) entry which is preliminary data.</text>
</comment>
<dbReference type="AlphaFoldDB" id="A0AAN7I420"/>
<feature type="domain" description="DUF7905" evidence="2">
    <location>
        <begin position="488"/>
        <end position="774"/>
    </location>
</feature>
<proteinExistence type="predicted"/>
<gene>
    <name evidence="3" type="primary">RSM25</name>
    <name evidence="3" type="ORF">ATC70_006443</name>
</gene>
<dbReference type="InterPro" id="IPR057227">
    <property type="entry name" value="DUF7905"/>
</dbReference>
<dbReference type="GeneID" id="89950129"/>
<feature type="compositionally biased region" description="Low complexity" evidence="1">
    <location>
        <begin position="352"/>
        <end position="362"/>
    </location>
</feature>
<dbReference type="Proteomes" id="UP001304243">
    <property type="component" value="Unassembled WGS sequence"/>
</dbReference>
<feature type="region of interest" description="Disordered" evidence="1">
    <location>
        <begin position="428"/>
        <end position="463"/>
    </location>
</feature>
<reference evidence="3 4" key="1">
    <citation type="submission" date="2022-11" db="EMBL/GenBank/DDBJ databases">
        <title>Mucor velutinosus strain NIH1002 WGS.</title>
        <authorList>
            <person name="Subramanian P."/>
            <person name="Mullikin J.C."/>
            <person name="Segre J.A."/>
            <person name="Zelazny A.M."/>
        </authorList>
    </citation>
    <scope>NUCLEOTIDE SEQUENCE [LARGE SCALE GENOMIC DNA]</scope>
    <source>
        <strain evidence="3 4">NIH1002</strain>
    </source>
</reference>
<accession>A0AAN7I420</accession>
<protein>
    <submittedName>
        <fullName evidence="3">Mitochondrial ribosomal small subunit component</fullName>
    </submittedName>
</protein>
<feature type="region of interest" description="Disordered" evidence="1">
    <location>
        <begin position="120"/>
        <end position="156"/>
    </location>
</feature>
<organism evidence="3 4">
    <name type="scientific">Mucor velutinosus</name>
    <dbReference type="NCBI Taxonomy" id="708070"/>
    <lineage>
        <taxon>Eukaryota</taxon>
        <taxon>Fungi</taxon>
        <taxon>Fungi incertae sedis</taxon>
        <taxon>Mucoromycota</taxon>
        <taxon>Mucoromycotina</taxon>
        <taxon>Mucoromycetes</taxon>
        <taxon>Mucorales</taxon>
        <taxon>Mucorineae</taxon>
        <taxon>Mucoraceae</taxon>
        <taxon>Mucor</taxon>
    </lineage>
</organism>
<evidence type="ECO:0000256" key="1">
    <source>
        <dbReference type="SAM" id="MobiDB-lite"/>
    </source>
</evidence>
<sequence length="804" mass="92180">MVKANLKIYPLCFLTPKQYDEFAQGLEKLEEITHTEIKYDFYERCFDITSDNQKQCLEAETMIIQSLLPHYNEQIDKHYMHGTFEDLAMIHASTQEPPHTPIPTLLPPQIILPGQPLDIQNADEHHHTDDNYGDKYNEENSIKGAADDSRSNTDHSTGASIVIETFNISPQIRNIDDFLIGPLQHNMQNAVYLRLIPKMTDTTCTLNGRSIKIEGAIDDVKEAYQKFTVIQKTYIGLSKKTLVSCLHFHSNNVFRVYFCHLPAYKYHNYVQHHYEKFEKPGNYHVILPVFLNDDSNEFDPPKDLIMDYIEPHPSRDYDDSTYNQPVHQTNSNISALDRAMRLVQDAMQQHINNSNPPSSSPSAVGPNEDDRFQPPLWGLDRDFNTACNTGSREYISNDCLAQAFTPPPPAATISKTFMPKDFPLFQTDSRRSSFSSTSSSLSSPSKKPNDHKPSLNIGNSPKRRVLRIVPQKTSPRSHSPTPFPLVYDQISTIKNYNYGNIKKTLATGLESVRGFKGELKLFAKIGKVLWTVESPEVNRKIWQYDQIIDIVMREHGAMPNFTNMTTSEERIINMLASKNIIKEAQCRSKTAIYEFHCSARNSPSLPYKPIVLYMNQGVIDVRKVVLSEKTVAEVDWVSLDRRYDFQMVLTAKHLARCDVKPYTTFNKWVSVCPITRQMTFENVPNFLQVDHVLFKQTTRYAYTLPFIIDIIRVEKVPLVPEGDSKKIKAFPGSGEAWYDFEIHNTFYDAPFKSNLNLDIGCEVSWQVEDILQSNDPANDTITNYVKNLITFIERIENALNKMPQ</sequence>
<evidence type="ECO:0000259" key="2">
    <source>
        <dbReference type="Pfam" id="PF25482"/>
    </source>
</evidence>
<feature type="region of interest" description="Disordered" evidence="1">
    <location>
        <begin position="350"/>
        <end position="378"/>
    </location>
</feature>
<dbReference type="Pfam" id="PF25482">
    <property type="entry name" value="DUF7905"/>
    <property type="match status" value="1"/>
</dbReference>
<dbReference type="EMBL" id="JASEJX010000009">
    <property type="protein sequence ID" value="KAK4520566.1"/>
    <property type="molecule type" value="Genomic_DNA"/>
</dbReference>
<evidence type="ECO:0000313" key="4">
    <source>
        <dbReference type="Proteomes" id="UP001304243"/>
    </source>
</evidence>
<name>A0AAN7I420_9FUNG</name>